<feature type="signal peptide" evidence="1">
    <location>
        <begin position="1"/>
        <end position="23"/>
    </location>
</feature>
<protein>
    <recommendedName>
        <fullName evidence="2">Fibrinogen C-terminal domain-containing protein</fullName>
    </recommendedName>
</protein>
<reference evidence="3" key="1">
    <citation type="submission" date="2021-01" db="UniProtKB">
        <authorList>
            <consortium name="EnsemblMetazoa"/>
        </authorList>
    </citation>
    <scope>IDENTIFICATION</scope>
</reference>
<dbReference type="PROSITE" id="PS51406">
    <property type="entry name" value="FIBRINOGEN_C_2"/>
    <property type="match status" value="1"/>
</dbReference>
<evidence type="ECO:0000259" key="2">
    <source>
        <dbReference type="PROSITE" id="PS51406"/>
    </source>
</evidence>
<sequence length="308" mass="35418">MATLHPLVLLAILLGSFLQNVTTDDINNLKSQIQGLTAHVLRANQEIQILKTKDRTRNTYCQVTSALCGNCLCVEDYNLVEKFYCDCRNKPKVRDCKAHYENGERINGLYLIHNDIKGAVVQVFCDQNDDKGGWTVIQRRVDGSTNFQRNWNAYKNGFGQLQREFWLGNHHIHQLTAQAFLRGTTVRFDMIRRSDSKKVWAKYSTFSVNAEATKYQLAISGYSGIAGDHMRKHSGNKFSTFDQDNDDYSSDNCASSNDGAWWFYGCHMVNLNGAFDALLNQHRWHAIWWGSDYDDGRMMFSEIKVRRN</sequence>
<dbReference type="EnsemblMetazoa" id="CLYHEMT011908.1">
    <property type="protein sequence ID" value="CLYHEMP011908.1"/>
    <property type="gene ID" value="CLYHEMG011908"/>
</dbReference>
<feature type="chain" id="PRO_5029594836" description="Fibrinogen C-terminal domain-containing protein" evidence="1">
    <location>
        <begin position="24"/>
        <end position="308"/>
    </location>
</feature>
<organism evidence="3 4">
    <name type="scientific">Clytia hemisphaerica</name>
    <dbReference type="NCBI Taxonomy" id="252671"/>
    <lineage>
        <taxon>Eukaryota</taxon>
        <taxon>Metazoa</taxon>
        <taxon>Cnidaria</taxon>
        <taxon>Hydrozoa</taxon>
        <taxon>Hydroidolina</taxon>
        <taxon>Leptothecata</taxon>
        <taxon>Obeliida</taxon>
        <taxon>Clytiidae</taxon>
        <taxon>Clytia</taxon>
    </lineage>
</organism>
<dbReference type="Gene3D" id="3.90.215.10">
    <property type="entry name" value="Gamma Fibrinogen, chain A, domain 1"/>
    <property type="match status" value="1"/>
</dbReference>
<dbReference type="InterPro" id="IPR014716">
    <property type="entry name" value="Fibrinogen_a/b/g_C_1"/>
</dbReference>
<dbReference type="Proteomes" id="UP000594262">
    <property type="component" value="Unplaced"/>
</dbReference>
<dbReference type="NCBIfam" id="NF040941">
    <property type="entry name" value="GGGWT_bact"/>
    <property type="match status" value="1"/>
</dbReference>
<dbReference type="InterPro" id="IPR050373">
    <property type="entry name" value="Fibrinogen_C-term_domain"/>
</dbReference>
<dbReference type="AlphaFoldDB" id="A0A7M5VCQ6"/>
<dbReference type="SUPFAM" id="SSF56496">
    <property type="entry name" value="Fibrinogen C-terminal domain-like"/>
    <property type="match status" value="1"/>
</dbReference>
<dbReference type="OrthoDB" id="7735550at2759"/>
<dbReference type="PANTHER" id="PTHR19143">
    <property type="entry name" value="FIBRINOGEN/TENASCIN/ANGIOPOEITIN"/>
    <property type="match status" value="1"/>
</dbReference>
<dbReference type="PANTHER" id="PTHR19143:SF458">
    <property type="entry name" value="FIBRINOGEN C-TERMINAL DOMAIN-CONTAINING PROTEIN-RELATED"/>
    <property type="match status" value="1"/>
</dbReference>
<accession>A0A7M5VCQ6</accession>
<dbReference type="GeneID" id="136809900"/>
<dbReference type="SMART" id="SM00186">
    <property type="entry name" value="FBG"/>
    <property type="match status" value="1"/>
</dbReference>
<proteinExistence type="predicted"/>
<dbReference type="Pfam" id="PF00147">
    <property type="entry name" value="Fibrinogen_C"/>
    <property type="match status" value="1"/>
</dbReference>
<dbReference type="RefSeq" id="XP_066922565.1">
    <property type="nucleotide sequence ID" value="XM_067066464.1"/>
</dbReference>
<dbReference type="CDD" id="cd00087">
    <property type="entry name" value="FReD"/>
    <property type="match status" value="1"/>
</dbReference>
<keyword evidence="1" id="KW-0732">Signal</keyword>
<dbReference type="InterPro" id="IPR002181">
    <property type="entry name" value="Fibrinogen_a/b/g_C_dom"/>
</dbReference>
<evidence type="ECO:0000313" key="3">
    <source>
        <dbReference type="EnsemblMetazoa" id="CLYHEMP011908.1"/>
    </source>
</evidence>
<evidence type="ECO:0000313" key="4">
    <source>
        <dbReference type="Proteomes" id="UP000594262"/>
    </source>
</evidence>
<keyword evidence="4" id="KW-1185">Reference proteome</keyword>
<feature type="domain" description="Fibrinogen C-terminal" evidence="2">
    <location>
        <begin position="87"/>
        <end position="308"/>
    </location>
</feature>
<dbReference type="InterPro" id="IPR036056">
    <property type="entry name" value="Fibrinogen-like_C"/>
</dbReference>
<evidence type="ECO:0000256" key="1">
    <source>
        <dbReference type="SAM" id="SignalP"/>
    </source>
</evidence>
<dbReference type="GO" id="GO:0005615">
    <property type="term" value="C:extracellular space"/>
    <property type="evidence" value="ECO:0007669"/>
    <property type="project" value="TreeGrafter"/>
</dbReference>
<name>A0A7M5VCQ6_9CNID</name>